<evidence type="ECO:0000313" key="7">
    <source>
        <dbReference type="EMBL" id="SEQ77766.1"/>
    </source>
</evidence>
<comment type="caution">
    <text evidence="7">The sequence shown here is derived from an EMBL/GenBank/DDBJ whole genome shotgun (WGS) entry which is preliminary data.</text>
</comment>
<dbReference type="PANTHER" id="PTHR30532">
    <property type="entry name" value="IRON III DICITRATE-BINDING PERIPLASMIC PROTEIN"/>
    <property type="match status" value="1"/>
</dbReference>
<evidence type="ECO:0000256" key="2">
    <source>
        <dbReference type="ARBA" id="ARBA00008814"/>
    </source>
</evidence>
<dbReference type="PROSITE" id="PS50983">
    <property type="entry name" value="FE_B12_PBP"/>
    <property type="match status" value="1"/>
</dbReference>
<evidence type="ECO:0000259" key="6">
    <source>
        <dbReference type="PROSITE" id="PS50983"/>
    </source>
</evidence>
<dbReference type="Gene3D" id="3.40.50.1980">
    <property type="entry name" value="Nitrogenase molybdenum iron protein domain"/>
    <property type="match status" value="2"/>
</dbReference>
<dbReference type="Proteomes" id="UP000183496">
    <property type="component" value="Unassembled WGS sequence"/>
</dbReference>
<evidence type="ECO:0000256" key="3">
    <source>
        <dbReference type="ARBA" id="ARBA00022448"/>
    </source>
</evidence>
<keyword evidence="8" id="KW-1185">Reference proteome</keyword>
<feature type="domain" description="Fe/B12 periplasmic-binding" evidence="6">
    <location>
        <begin position="73"/>
        <end position="333"/>
    </location>
</feature>
<dbReference type="InterPro" id="IPR051313">
    <property type="entry name" value="Bact_iron-sidero_bind"/>
</dbReference>
<dbReference type="PANTHER" id="PTHR30532:SF28">
    <property type="entry name" value="PETROBACTIN-BINDING PROTEIN YCLQ"/>
    <property type="match status" value="1"/>
</dbReference>
<keyword evidence="4" id="KW-0406">Ion transport</keyword>
<proteinExistence type="inferred from homology"/>
<keyword evidence="4" id="KW-0408">Iron</keyword>
<reference evidence="7 8" key="1">
    <citation type="submission" date="2016-10" db="EMBL/GenBank/DDBJ databases">
        <authorList>
            <person name="Varghese N."/>
            <person name="Submissions S."/>
        </authorList>
    </citation>
    <scope>NUCLEOTIDE SEQUENCE [LARGE SCALE GENOMIC DNA]</scope>
    <source>
        <strain evidence="8">DSM 19823 / KCTC 23066 / CCTCC M 208030 / D25</strain>
    </source>
</reference>
<dbReference type="CDD" id="cd01140">
    <property type="entry name" value="FatB"/>
    <property type="match status" value="1"/>
</dbReference>
<comment type="similarity">
    <text evidence="2">Belongs to the bacterial solute-binding protein 8 family.</text>
</comment>
<evidence type="ECO:0000313" key="8">
    <source>
        <dbReference type="Proteomes" id="UP000183496"/>
    </source>
</evidence>
<gene>
    <name evidence="7" type="ORF">SAMN04488089_10613</name>
</gene>
<evidence type="ECO:0000256" key="1">
    <source>
        <dbReference type="ARBA" id="ARBA00004196"/>
    </source>
</evidence>
<protein>
    <submittedName>
        <fullName evidence="7">Iron complex transport system substrate-binding protein</fullName>
    </submittedName>
</protein>
<sequence length="333" mass="36797">MLVCSQKGSISLLFIINLNKYIMRMTSKVITSTVLAAMLFVGCKKENTKASSEETITIENMNRSVSFNKKLENVVVFDVGAMENMAELGIPFKGMAKVYSPNFLSKYADDESIVNVGSFMQPNYELVSSVDPDLIIMSNWFDKDYPEFAKIAPTISLGISGSNYLASTKDNLKTIGSVFQVEDKADKLIENIDAKVAEMKEVINKSDAKALLILYNNKSYSAFGEDSRYGYIFNDLGVKSAAAGLMGGSDHGNVVSSEFVLEHNPDIIFIIDRGAVMENVNADKKEVENPLIQKTNAYKNGKIVYLDPNAWYLAGGGYISLNIMLDEVMKAYK</sequence>
<name>A0AAJ5BDT5_MYRPR</name>
<dbReference type="InterPro" id="IPR033870">
    <property type="entry name" value="FatB"/>
</dbReference>
<dbReference type="SUPFAM" id="SSF53807">
    <property type="entry name" value="Helical backbone' metal receptor"/>
    <property type="match status" value="1"/>
</dbReference>
<dbReference type="Pfam" id="PF01497">
    <property type="entry name" value="Peripla_BP_2"/>
    <property type="match status" value="1"/>
</dbReference>
<keyword evidence="4" id="KW-0410">Iron transport</keyword>
<dbReference type="GO" id="GO:1901678">
    <property type="term" value="P:iron coordination entity transport"/>
    <property type="evidence" value="ECO:0007669"/>
    <property type="project" value="UniProtKB-ARBA"/>
</dbReference>
<evidence type="ECO:0000256" key="5">
    <source>
        <dbReference type="ARBA" id="ARBA00022729"/>
    </source>
</evidence>
<dbReference type="AlphaFoldDB" id="A0AAJ5BDT5"/>
<dbReference type="EMBL" id="FOFY01000006">
    <property type="protein sequence ID" value="SEQ77766.1"/>
    <property type="molecule type" value="Genomic_DNA"/>
</dbReference>
<keyword evidence="3" id="KW-0813">Transport</keyword>
<evidence type="ECO:0000256" key="4">
    <source>
        <dbReference type="ARBA" id="ARBA00022496"/>
    </source>
</evidence>
<dbReference type="InterPro" id="IPR002491">
    <property type="entry name" value="ABC_transptr_periplasmic_BD"/>
</dbReference>
<organism evidence="7 8">
    <name type="scientific">Myroides profundi</name>
    <dbReference type="NCBI Taxonomy" id="480520"/>
    <lineage>
        <taxon>Bacteria</taxon>
        <taxon>Pseudomonadati</taxon>
        <taxon>Bacteroidota</taxon>
        <taxon>Flavobacteriia</taxon>
        <taxon>Flavobacteriales</taxon>
        <taxon>Flavobacteriaceae</taxon>
        <taxon>Myroides</taxon>
    </lineage>
</organism>
<comment type="subcellular location">
    <subcellularLocation>
        <location evidence="1">Cell envelope</location>
    </subcellularLocation>
</comment>
<dbReference type="GO" id="GO:0030288">
    <property type="term" value="C:outer membrane-bounded periplasmic space"/>
    <property type="evidence" value="ECO:0007669"/>
    <property type="project" value="TreeGrafter"/>
</dbReference>
<accession>A0AAJ5BDT5</accession>
<keyword evidence="5" id="KW-0732">Signal</keyword>